<dbReference type="EMBL" id="JEMT01016983">
    <property type="protein sequence ID" value="EXX69083.1"/>
    <property type="molecule type" value="Genomic_DNA"/>
</dbReference>
<dbReference type="InterPro" id="IPR037519">
    <property type="entry name" value="LITAF_fam"/>
</dbReference>
<comment type="caution">
    <text evidence="8">The sequence shown here is derived from an EMBL/GenBank/DDBJ whole genome shotgun (WGS) entry which is preliminary data.</text>
</comment>
<name>A0A015MQR6_RHIIW</name>
<dbReference type="Proteomes" id="UP000022910">
    <property type="component" value="Unassembled WGS sequence"/>
</dbReference>
<dbReference type="AlphaFoldDB" id="A0A015MQR6"/>
<evidence type="ECO:0000256" key="2">
    <source>
        <dbReference type="ARBA" id="ARBA00005975"/>
    </source>
</evidence>
<dbReference type="PANTHER" id="PTHR23292:SF6">
    <property type="entry name" value="FI16602P1-RELATED"/>
    <property type="match status" value="1"/>
</dbReference>
<feature type="domain" description="LITAF" evidence="7">
    <location>
        <begin position="67"/>
        <end position="153"/>
    </location>
</feature>
<dbReference type="PANTHER" id="PTHR23292">
    <property type="entry name" value="LIPOPOLYSACCHARIDE-INDUCED TUMOR NECROSIS FACTOR-ALPHA FACTOR"/>
    <property type="match status" value="1"/>
</dbReference>
<organism evidence="8 9">
    <name type="scientific">Rhizophagus irregularis (strain DAOM 197198w)</name>
    <name type="common">Glomus intraradices</name>
    <dbReference type="NCBI Taxonomy" id="1432141"/>
    <lineage>
        <taxon>Eukaryota</taxon>
        <taxon>Fungi</taxon>
        <taxon>Fungi incertae sedis</taxon>
        <taxon>Mucoromycota</taxon>
        <taxon>Glomeromycotina</taxon>
        <taxon>Glomeromycetes</taxon>
        <taxon>Glomerales</taxon>
        <taxon>Glomeraceae</taxon>
        <taxon>Rhizophagus</taxon>
    </lineage>
</organism>
<evidence type="ECO:0000313" key="8">
    <source>
        <dbReference type="EMBL" id="EXX69083.1"/>
    </source>
</evidence>
<comment type="subcellular location">
    <subcellularLocation>
        <location evidence="1">Membrane</location>
        <topology evidence="1">Peripheral membrane protein</topology>
    </subcellularLocation>
</comment>
<keyword evidence="4" id="KW-0862">Zinc</keyword>
<protein>
    <recommendedName>
        <fullName evidence="7">LITAF domain-containing protein</fullName>
    </recommendedName>
</protein>
<evidence type="ECO:0000256" key="1">
    <source>
        <dbReference type="ARBA" id="ARBA00004170"/>
    </source>
</evidence>
<dbReference type="PROSITE" id="PS51837">
    <property type="entry name" value="LITAF"/>
    <property type="match status" value="1"/>
</dbReference>
<gene>
    <name evidence="8" type="ORF">RirG_099210</name>
</gene>
<evidence type="ECO:0000256" key="5">
    <source>
        <dbReference type="ARBA" id="ARBA00023136"/>
    </source>
</evidence>
<evidence type="ECO:0000313" key="9">
    <source>
        <dbReference type="Proteomes" id="UP000022910"/>
    </source>
</evidence>
<dbReference type="OrthoDB" id="5599753at2759"/>
<evidence type="ECO:0000256" key="3">
    <source>
        <dbReference type="ARBA" id="ARBA00022723"/>
    </source>
</evidence>
<comment type="similarity">
    <text evidence="2">Belongs to the CDIP1/LITAF family.</text>
</comment>
<dbReference type="HOGENOM" id="CLU_1897307_0_0_1"/>
<reference evidence="8 9" key="1">
    <citation type="submission" date="2014-02" db="EMBL/GenBank/DDBJ databases">
        <title>Single nucleus genome sequencing reveals high similarity among nuclei of an endomycorrhizal fungus.</title>
        <authorList>
            <person name="Lin K."/>
            <person name="Geurts R."/>
            <person name="Zhang Z."/>
            <person name="Limpens E."/>
            <person name="Saunders D.G."/>
            <person name="Mu D."/>
            <person name="Pang E."/>
            <person name="Cao H."/>
            <person name="Cha H."/>
            <person name="Lin T."/>
            <person name="Zhou Q."/>
            <person name="Shang Y."/>
            <person name="Li Y."/>
            <person name="Ivanov S."/>
            <person name="Sharma T."/>
            <person name="Velzen R.V."/>
            <person name="Ruijter N.D."/>
            <person name="Aanen D.K."/>
            <person name="Win J."/>
            <person name="Kamoun S."/>
            <person name="Bisseling T."/>
            <person name="Huang S."/>
        </authorList>
    </citation>
    <scope>NUCLEOTIDE SEQUENCE [LARGE SCALE GENOMIC DNA]</scope>
    <source>
        <strain evidence="9">DAOM197198w</strain>
    </source>
</reference>
<evidence type="ECO:0000256" key="4">
    <source>
        <dbReference type="ARBA" id="ARBA00022833"/>
    </source>
</evidence>
<proteinExistence type="inferred from homology"/>
<dbReference type="SMART" id="SM00714">
    <property type="entry name" value="LITAF"/>
    <property type="match status" value="1"/>
</dbReference>
<dbReference type="STRING" id="1432141.A0A015MQR6"/>
<evidence type="ECO:0000259" key="7">
    <source>
        <dbReference type="PROSITE" id="PS51837"/>
    </source>
</evidence>
<sequence>MGDSGTDVGTSNPEPPPPNTPPPNADTKNSREVTEVTRVIEGYDGGANERTPLINEQPKPINNFLPGQNRTIIHKNKLRDSPNRVICPRCSKTVDTKLERNPPNWTSCCNSNCSWHCCICYSFCWFIPNCIGKSVDFVHYCPECDGKIARYTKFDSCC</sequence>
<dbReference type="GO" id="GO:0008270">
    <property type="term" value="F:zinc ion binding"/>
    <property type="evidence" value="ECO:0007669"/>
    <property type="project" value="TreeGrafter"/>
</dbReference>
<feature type="compositionally biased region" description="Pro residues" evidence="6">
    <location>
        <begin position="13"/>
        <end position="24"/>
    </location>
</feature>
<feature type="region of interest" description="Disordered" evidence="6">
    <location>
        <begin position="1"/>
        <end position="32"/>
    </location>
</feature>
<dbReference type="GO" id="GO:0016020">
    <property type="term" value="C:membrane"/>
    <property type="evidence" value="ECO:0007669"/>
    <property type="project" value="UniProtKB-SubCell"/>
</dbReference>
<keyword evidence="9" id="KW-1185">Reference proteome</keyword>
<dbReference type="Pfam" id="PF10601">
    <property type="entry name" value="zf-LITAF-like"/>
    <property type="match status" value="1"/>
</dbReference>
<keyword evidence="5" id="KW-0472">Membrane</keyword>
<keyword evidence="3" id="KW-0479">Metal-binding</keyword>
<dbReference type="InterPro" id="IPR006629">
    <property type="entry name" value="LITAF"/>
</dbReference>
<evidence type="ECO:0000256" key="6">
    <source>
        <dbReference type="SAM" id="MobiDB-lite"/>
    </source>
</evidence>
<accession>A0A015MQR6</accession>